<dbReference type="OrthoDB" id="5519470at2"/>
<proteinExistence type="predicted"/>
<sequence length="95" mass="11007">MASTEESLQDSRDVTLTLGREQLVIHQRYETASIFNDFLIAIWFLVGSVFFLYPSLTHIGTWLFILGSAQFLARPMIRLAHHVYLRRVPHGGWDM</sequence>
<keyword evidence="1" id="KW-1133">Transmembrane helix</keyword>
<dbReference type="Proteomes" id="UP000029273">
    <property type="component" value="Unassembled WGS sequence"/>
</dbReference>
<evidence type="ECO:0000313" key="4">
    <source>
        <dbReference type="Proteomes" id="UP000029273"/>
    </source>
</evidence>
<evidence type="ECO:0000259" key="2">
    <source>
        <dbReference type="Pfam" id="PF14145"/>
    </source>
</evidence>
<keyword evidence="1" id="KW-0472">Membrane</keyword>
<dbReference type="AlphaFoldDB" id="A0A1A6C4J8"/>
<evidence type="ECO:0000256" key="1">
    <source>
        <dbReference type="SAM" id="Phobius"/>
    </source>
</evidence>
<protein>
    <recommendedName>
        <fullName evidence="2">YrhK domain-containing protein</fullName>
    </recommendedName>
</protein>
<reference evidence="3 4" key="1">
    <citation type="journal article" date="2014" name="Genome Announc.">
        <title>Draft Genome Sequence of the Iron-Oxidizing, Acidophilic, and Halotolerant 'Thiobacillus prosperus' Type Strain DSM 5130.</title>
        <authorList>
            <person name="Ossandon F.J."/>
            <person name="Cardenas J.P."/>
            <person name="Corbett M."/>
            <person name="Quatrini R."/>
            <person name="Holmes D.S."/>
            <person name="Watkin E."/>
        </authorList>
    </citation>
    <scope>NUCLEOTIDE SEQUENCE [LARGE SCALE GENOMIC DNA]</scope>
    <source>
        <strain evidence="3 4">DSM 5130</strain>
    </source>
</reference>
<dbReference type="InterPro" id="IPR025424">
    <property type="entry name" value="YrhK_domain"/>
</dbReference>
<organism evidence="3 4">
    <name type="scientific">Acidihalobacter prosperus</name>
    <dbReference type="NCBI Taxonomy" id="160660"/>
    <lineage>
        <taxon>Bacteria</taxon>
        <taxon>Pseudomonadati</taxon>
        <taxon>Pseudomonadota</taxon>
        <taxon>Gammaproteobacteria</taxon>
        <taxon>Chromatiales</taxon>
        <taxon>Ectothiorhodospiraceae</taxon>
        <taxon>Acidihalobacter</taxon>
    </lineage>
</organism>
<dbReference type="RefSeq" id="WP_038087947.1">
    <property type="nucleotide sequence ID" value="NZ_JQSG02000003.1"/>
</dbReference>
<dbReference type="Pfam" id="PF14145">
    <property type="entry name" value="YrhK"/>
    <property type="match status" value="1"/>
</dbReference>
<gene>
    <name evidence="3" type="ORF">Thpro_021803</name>
</gene>
<name>A0A1A6C4J8_9GAMM</name>
<keyword evidence="1" id="KW-0812">Transmembrane</keyword>
<feature type="transmembrane region" description="Helical" evidence="1">
    <location>
        <begin position="34"/>
        <end position="53"/>
    </location>
</feature>
<dbReference type="STRING" id="160660.BJI67_00670"/>
<dbReference type="EMBL" id="JQSG02000003">
    <property type="protein sequence ID" value="OBS09475.1"/>
    <property type="molecule type" value="Genomic_DNA"/>
</dbReference>
<comment type="caution">
    <text evidence="3">The sequence shown here is derived from an EMBL/GenBank/DDBJ whole genome shotgun (WGS) entry which is preliminary data.</text>
</comment>
<feature type="domain" description="YrhK" evidence="2">
    <location>
        <begin position="27"/>
        <end position="82"/>
    </location>
</feature>
<evidence type="ECO:0000313" key="3">
    <source>
        <dbReference type="EMBL" id="OBS09475.1"/>
    </source>
</evidence>
<accession>A0A1A6C4J8</accession>
<keyword evidence="4" id="KW-1185">Reference proteome</keyword>